<dbReference type="InterPro" id="IPR036097">
    <property type="entry name" value="HisK_dim/P_sf"/>
</dbReference>
<dbReference type="Gene3D" id="3.30.750.24">
    <property type="entry name" value="STAS domain"/>
    <property type="match status" value="1"/>
</dbReference>
<dbReference type="GO" id="GO:0000155">
    <property type="term" value="F:phosphorelay sensor kinase activity"/>
    <property type="evidence" value="ECO:0007669"/>
    <property type="project" value="InterPro"/>
</dbReference>
<evidence type="ECO:0000256" key="5">
    <source>
        <dbReference type="ARBA" id="ARBA00022777"/>
    </source>
</evidence>
<dbReference type="SMART" id="SM00387">
    <property type="entry name" value="HATPase_c"/>
    <property type="match status" value="1"/>
</dbReference>
<dbReference type="Pfam" id="PF01590">
    <property type="entry name" value="GAF"/>
    <property type="match status" value="1"/>
</dbReference>
<dbReference type="SUPFAM" id="SSF55781">
    <property type="entry name" value="GAF domain-like"/>
    <property type="match status" value="1"/>
</dbReference>
<dbReference type="Gene3D" id="1.10.287.130">
    <property type="match status" value="1"/>
</dbReference>
<feature type="domain" description="Histidine kinase" evidence="9">
    <location>
        <begin position="161"/>
        <end position="387"/>
    </location>
</feature>
<evidence type="ECO:0000256" key="3">
    <source>
        <dbReference type="ARBA" id="ARBA00022553"/>
    </source>
</evidence>
<dbReference type="Proteomes" id="UP000317691">
    <property type="component" value="Unassembled WGS sequence"/>
</dbReference>
<dbReference type="NCBIfam" id="TIGR00377">
    <property type="entry name" value="ant_ant_sig"/>
    <property type="match status" value="1"/>
</dbReference>
<dbReference type="Gene3D" id="3.30.450.40">
    <property type="match status" value="1"/>
</dbReference>
<dbReference type="AlphaFoldDB" id="A0A538TUU2"/>
<proteinExistence type="inferred from homology"/>
<name>A0A538TUU2_UNCEI</name>
<dbReference type="Pfam" id="PF01740">
    <property type="entry name" value="STAS"/>
    <property type="match status" value="1"/>
</dbReference>
<sequence>MGQLKTTRACLWLVPEGGASFPVLVKSHGVDEAQARLVIEQGAATLMERSRARPNPLVVADLAAGTDGSMRDVADRAGLRFFAPIWVRGEMLGILALGARSDGAPYSDHDIRALQASLAIAGVAMQNERFYGRLLERNRELRMANNRLKELDRLKSEFIANVNHELRTPLTAIIASLDCVARAEESGVTDGNASGRQLLHYAGNQSRKLLSMIENLLTFSEAEQDSLRPDFVTGDVVAAVSDYYLERVPGVSSELREFTCVREANVLQGKFDEQLLRQILDTLIDNAVKFTAAGARIQLRVRRVAQDGGEWIGIDVVDDGPGIPADRLSALFEPFQQLDGSMTRLVGGMGLGLSLARRLAEGLGGHLTATSEPGKGCIFTLLLPAVVQLDGNSADSPDGRRLAMTNELEISKPEDRGEAVLLRVKGRLDVKTSPILLQRVAEIQANGQNLVLNLSEVSFMGSSGIGALLVLVEQFQEQGGSVRFASLSPAVDSVVKLLNLDRFLSIDATETASFAALGA</sequence>
<dbReference type="InterPro" id="IPR050736">
    <property type="entry name" value="Sensor_HK_Regulatory"/>
</dbReference>
<evidence type="ECO:0000256" key="8">
    <source>
        <dbReference type="SAM" id="Coils"/>
    </source>
</evidence>
<keyword evidence="8" id="KW-0175">Coiled coil</keyword>
<dbReference type="InterPro" id="IPR003658">
    <property type="entry name" value="Anti-sigma_ant"/>
</dbReference>
<dbReference type="InterPro" id="IPR036890">
    <property type="entry name" value="HATPase_C_sf"/>
</dbReference>
<keyword evidence="4" id="KW-0808">Transferase</keyword>
<feature type="domain" description="STAS" evidence="10">
    <location>
        <begin position="420"/>
        <end position="519"/>
    </location>
</feature>
<evidence type="ECO:0000256" key="6">
    <source>
        <dbReference type="ARBA" id="ARBA00023012"/>
    </source>
</evidence>
<dbReference type="PANTHER" id="PTHR43711:SF1">
    <property type="entry name" value="HISTIDINE KINASE 1"/>
    <property type="match status" value="1"/>
</dbReference>
<dbReference type="Pfam" id="PF00512">
    <property type="entry name" value="HisKA"/>
    <property type="match status" value="1"/>
</dbReference>
<dbReference type="InterPro" id="IPR003594">
    <property type="entry name" value="HATPase_dom"/>
</dbReference>
<keyword evidence="5" id="KW-0418">Kinase</keyword>
<dbReference type="InterPro" id="IPR003661">
    <property type="entry name" value="HisK_dim/P_dom"/>
</dbReference>
<keyword evidence="6" id="KW-0902">Two-component regulatory system</keyword>
<protein>
    <recommendedName>
        <fullName evidence="7">Anti-sigma factor antagonist</fullName>
    </recommendedName>
</protein>
<dbReference type="SMART" id="SM00388">
    <property type="entry name" value="HisKA"/>
    <property type="match status" value="1"/>
</dbReference>
<comment type="caution">
    <text evidence="11">The sequence shown here is derived from an EMBL/GenBank/DDBJ whole genome shotgun (WGS) entry which is preliminary data.</text>
</comment>
<dbReference type="SUPFAM" id="SSF52091">
    <property type="entry name" value="SpoIIaa-like"/>
    <property type="match status" value="1"/>
</dbReference>
<dbReference type="CDD" id="cd07043">
    <property type="entry name" value="STAS_anti-anti-sigma_factors"/>
    <property type="match status" value="1"/>
</dbReference>
<accession>A0A538TUU2</accession>
<organism evidence="11 12">
    <name type="scientific">Eiseniibacteriota bacterium</name>
    <dbReference type="NCBI Taxonomy" id="2212470"/>
    <lineage>
        <taxon>Bacteria</taxon>
        <taxon>Candidatus Eiseniibacteriota</taxon>
    </lineage>
</organism>
<evidence type="ECO:0000256" key="4">
    <source>
        <dbReference type="ARBA" id="ARBA00022679"/>
    </source>
</evidence>
<dbReference type="CDD" id="cd16922">
    <property type="entry name" value="HATPase_EvgS-ArcB-TorS-like"/>
    <property type="match status" value="1"/>
</dbReference>
<dbReference type="InterPro" id="IPR003018">
    <property type="entry name" value="GAF"/>
</dbReference>
<comment type="catalytic activity">
    <reaction evidence="1">
        <text>ATP + protein L-histidine = ADP + protein N-phospho-L-histidine.</text>
        <dbReference type="EC" id="2.7.13.3"/>
    </reaction>
</comment>
<gene>
    <name evidence="11" type="ORF">E6K79_00135</name>
</gene>
<dbReference type="InterPro" id="IPR005467">
    <property type="entry name" value="His_kinase_dom"/>
</dbReference>
<evidence type="ECO:0000256" key="7">
    <source>
        <dbReference type="RuleBase" id="RU003749"/>
    </source>
</evidence>
<dbReference type="InterPro" id="IPR002645">
    <property type="entry name" value="STAS_dom"/>
</dbReference>
<evidence type="ECO:0000313" key="11">
    <source>
        <dbReference type="EMBL" id="TMQ67358.1"/>
    </source>
</evidence>
<evidence type="ECO:0000256" key="2">
    <source>
        <dbReference type="ARBA" id="ARBA00009013"/>
    </source>
</evidence>
<evidence type="ECO:0000313" key="12">
    <source>
        <dbReference type="Proteomes" id="UP000317691"/>
    </source>
</evidence>
<dbReference type="PANTHER" id="PTHR43711">
    <property type="entry name" value="TWO-COMPONENT HISTIDINE KINASE"/>
    <property type="match status" value="1"/>
</dbReference>
<dbReference type="SUPFAM" id="SSF47384">
    <property type="entry name" value="Homodimeric domain of signal transducing histidine kinase"/>
    <property type="match status" value="1"/>
</dbReference>
<dbReference type="InterPro" id="IPR004358">
    <property type="entry name" value="Sig_transdc_His_kin-like_C"/>
</dbReference>
<dbReference type="PROSITE" id="PS50801">
    <property type="entry name" value="STAS"/>
    <property type="match status" value="1"/>
</dbReference>
<dbReference type="PROSITE" id="PS50109">
    <property type="entry name" value="HIS_KIN"/>
    <property type="match status" value="1"/>
</dbReference>
<dbReference type="GO" id="GO:0043856">
    <property type="term" value="F:anti-sigma factor antagonist activity"/>
    <property type="evidence" value="ECO:0007669"/>
    <property type="project" value="InterPro"/>
</dbReference>
<evidence type="ECO:0000256" key="1">
    <source>
        <dbReference type="ARBA" id="ARBA00000085"/>
    </source>
</evidence>
<reference evidence="11 12" key="1">
    <citation type="journal article" date="2019" name="Nat. Microbiol.">
        <title>Mediterranean grassland soil C-N compound turnover is dependent on rainfall and depth, and is mediated by genomically divergent microorganisms.</title>
        <authorList>
            <person name="Diamond S."/>
            <person name="Andeer P.F."/>
            <person name="Li Z."/>
            <person name="Crits-Christoph A."/>
            <person name="Burstein D."/>
            <person name="Anantharaman K."/>
            <person name="Lane K.R."/>
            <person name="Thomas B.C."/>
            <person name="Pan C."/>
            <person name="Northen T.R."/>
            <person name="Banfield J.F."/>
        </authorList>
    </citation>
    <scope>NUCLEOTIDE SEQUENCE [LARGE SCALE GENOMIC DNA]</scope>
    <source>
        <strain evidence="11">WS_9</strain>
    </source>
</reference>
<dbReference type="InterPro" id="IPR029016">
    <property type="entry name" value="GAF-like_dom_sf"/>
</dbReference>
<dbReference type="CDD" id="cd00082">
    <property type="entry name" value="HisKA"/>
    <property type="match status" value="1"/>
</dbReference>
<dbReference type="SUPFAM" id="SSF55874">
    <property type="entry name" value="ATPase domain of HSP90 chaperone/DNA topoisomerase II/histidine kinase"/>
    <property type="match status" value="1"/>
</dbReference>
<dbReference type="PRINTS" id="PR00344">
    <property type="entry name" value="BCTRLSENSOR"/>
</dbReference>
<feature type="coiled-coil region" evidence="8">
    <location>
        <begin position="131"/>
        <end position="161"/>
    </location>
</feature>
<dbReference type="InterPro" id="IPR036513">
    <property type="entry name" value="STAS_dom_sf"/>
</dbReference>
<comment type="similarity">
    <text evidence="2 7">Belongs to the anti-sigma-factor antagonist family.</text>
</comment>
<evidence type="ECO:0000259" key="9">
    <source>
        <dbReference type="PROSITE" id="PS50109"/>
    </source>
</evidence>
<dbReference type="EMBL" id="VBOZ01000001">
    <property type="protein sequence ID" value="TMQ67358.1"/>
    <property type="molecule type" value="Genomic_DNA"/>
</dbReference>
<keyword evidence="3" id="KW-0597">Phosphoprotein</keyword>
<dbReference type="Pfam" id="PF02518">
    <property type="entry name" value="HATPase_c"/>
    <property type="match status" value="1"/>
</dbReference>
<dbReference type="Gene3D" id="3.30.565.10">
    <property type="entry name" value="Histidine kinase-like ATPase, C-terminal domain"/>
    <property type="match status" value="1"/>
</dbReference>
<evidence type="ECO:0000259" key="10">
    <source>
        <dbReference type="PROSITE" id="PS50801"/>
    </source>
</evidence>